<evidence type="ECO:0000313" key="2">
    <source>
        <dbReference type="Proteomes" id="UP001374893"/>
    </source>
</evidence>
<dbReference type="EMBL" id="AP024702">
    <property type="protein sequence ID" value="BCX46706.1"/>
    <property type="molecule type" value="Genomic_DNA"/>
</dbReference>
<keyword evidence="2" id="KW-1185">Reference proteome</keyword>
<sequence>MMSGISGVHSRPPTREMMPIVGFSSFLNAAMISMIQQTNIPIPTRRARMDAIGLGVGISVGAGALV</sequence>
<dbReference type="Proteomes" id="UP001374893">
    <property type="component" value="Chromosome"/>
</dbReference>
<organism evidence="1 2">
    <name type="scientific">Haloferula helveola</name>
    <dbReference type="NCBI Taxonomy" id="490095"/>
    <lineage>
        <taxon>Bacteria</taxon>
        <taxon>Pseudomonadati</taxon>
        <taxon>Verrucomicrobiota</taxon>
        <taxon>Verrucomicrobiia</taxon>
        <taxon>Verrucomicrobiales</taxon>
        <taxon>Verrucomicrobiaceae</taxon>
        <taxon>Haloferula</taxon>
    </lineage>
</organism>
<gene>
    <name evidence="1" type="ORF">HAHE_06140</name>
</gene>
<protein>
    <submittedName>
        <fullName evidence="1">Uncharacterized protein</fullName>
    </submittedName>
</protein>
<accession>A0ABN6GZJ2</accession>
<evidence type="ECO:0000313" key="1">
    <source>
        <dbReference type="EMBL" id="BCX46706.1"/>
    </source>
</evidence>
<reference evidence="1 2" key="1">
    <citation type="submission" date="2021-06" db="EMBL/GenBank/DDBJ databases">
        <title>Complete genome of Haloferula helveola possessing various polysaccharide degrading enzymes.</title>
        <authorList>
            <person name="Takami H."/>
            <person name="Huang C."/>
            <person name="Hamasaki K."/>
        </authorList>
    </citation>
    <scope>NUCLEOTIDE SEQUENCE [LARGE SCALE GENOMIC DNA]</scope>
    <source>
        <strain evidence="1 2">CN-1</strain>
    </source>
</reference>
<proteinExistence type="predicted"/>
<name>A0ABN6GZJ2_9BACT</name>